<keyword evidence="1" id="KW-0472">Membrane</keyword>
<dbReference type="AlphaFoldDB" id="A0A512N689"/>
<dbReference type="RefSeq" id="WP_147148126.1">
    <property type="nucleotide sequence ID" value="NZ_BKAJ01000031.1"/>
</dbReference>
<accession>A0A512N689</accession>
<comment type="caution">
    <text evidence="2">The sequence shown here is derived from an EMBL/GenBank/DDBJ whole genome shotgun (WGS) entry which is preliminary data.</text>
</comment>
<keyword evidence="1" id="KW-1133">Transmembrane helix</keyword>
<dbReference type="EMBL" id="BKAJ01000031">
    <property type="protein sequence ID" value="GEP54507.1"/>
    <property type="molecule type" value="Genomic_DNA"/>
</dbReference>
<evidence type="ECO:0000313" key="2">
    <source>
        <dbReference type="EMBL" id="GEP54507.1"/>
    </source>
</evidence>
<feature type="transmembrane region" description="Helical" evidence="1">
    <location>
        <begin position="85"/>
        <end position="103"/>
    </location>
</feature>
<dbReference type="OrthoDB" id="7375996at2"/>
<feature type="transmembrane region" description="Helical" evidence="1">
    <location>
        <begin position="115"/>
        <end position="139"/>
    </location>
</feature>
<dbReference type="Proteomes" id="UP000321058">
    <property type="component" value="Unassembled WGS sequence"/>
</dbReference>
<evidence type="ECO:0000256" key="1">
    <source>
        <dbReference type="SAM" id="Phobius"/>
    </source>
</evidence>
<gene>
    <name evidence="2" type="ORF">RSO01_16730</name>
</gene>
<sequence>MTIDRERLIRLLRMTESDRDAEALIAIRKSNEMLRANGLSWSDLIDPAPQAEPYPTHSTDWSPVSRAGYERSDGIRRSIRREFPITLAFFPLWIAAELMVIFYPNTYWNRNGKRVVAAFWSLCWLGLLSWLGAGTWLLFTMGT</sequence>
<evidence type="ECO:0000313" key="3">
    <source>
        <dbReference type="Proteomes" id="UP000321058"/>
    </source>
</evidence>
<protein>
    <submittedName>
        <fullName evidence="2">Uncharacterized protein</fullName>
    </submittedName>
</protein>
<proteinExistence type="predicted"/>
<name>A0A512N689_9HYPH</name>
<keyword evidence="3" id="KW-1185">Reference proteome</keyword>
<organism evidence="2 3">
    <name type="scientific">Reyranella soli</name>
    <dbReference type="NCBI Taxonomy" id="1230389"/>
    <lineage>
        <taxon>Bacteria</taxon>
        <taxon>Pseudomonadati</taxon>
        <taxon>Pseudomonadota</taxon>
        <taxon>Alphaproteobacteria</taxon>
        <taxon>Hyphomicrobiales</taxon>
        <taxon>Reyranellaceae</taxon>
        <taxon>Reyranella</taxon>
    </lineage>
</organism>
<keyword evidence="1" id="KW-0812">Transmembrane</keyword>
<reference evidence="2 3" key="1">
    <citation type="submission" date="2019-07" db="EMBL/GenBank/DDBJ databases">
        <title>Whole genome shotgun sequence of Reyranella soli NBRC 108950.</title>
        <authorList>
            <person name="Hosoyama A."/>
            <person name="Uohara A."/>
            <person name="Ohji S."/>
            <person name="Ichikawa N."/>
        </authorList>
    </citation>
    <scope>NUCLEOTIDE SEQUENCE [LARGE SCALE GENOMIC DNA]</scope>
    <source>
        <strain evidence="2 3">NBRC 108950</strain>
    </source>
</reference>